<dbReference type="PANTHER" id="PTHR18934">
    <property type="entry name" value="ATP-DEPENDENT RNA HELICASE"/>
    <property type="match status" value="1"/>
</dbReference>
<dbReference type="SMART" id="SM00487">
    <property type="entry name" value="DEXDc"/>
    <property type="match status" value="1"/>
</dbReference>
<feature type="region of interest" description="Disordered" evidence="5">
    <location>
        <begin position="731"/>
        <end position="788"/>
    </location>
</feature>
<dbReference type="Gene3D" id="3.40.50.300">
    <property type="entry name" value="P-loop containing nucleotide triphosphate hydrolases"/>
    <property type="match status" value="2"/>
</dbReference>
<dbReference type="Pfam" id="PF07717">
    <property type="entry name" value="OB_NTP_bind"/>
    <property type="match status" value="1"/>
</dbReference>
<dbReference type="PANTHER" id="PTHR18934:SF99">
    <property type="entry name" value="ATP-DEPENDENT RNA HELICASE DHX37-RELATED"/>
    <property type="match status" value="1"/>
</dbReference>
<accession>A0A4Y3KW63</accession>
<proteinExistence type="predicted"/>
<dbReference type="InterPro" id="IPR014001">
    <property type="entry name" value="Helicase_ATP-bd"/>
</dbReference>
<evidence type="ECO:0000259" key="6">
    <source>
        <dbReference type="PROSITE" id="PS51192"/>
    </source>
</evidence>
<feature type="region of interest" description="Disordered" evidence="5">
    <location>
        <begin position="305"/>
        <end position="365"/>
    </location>
</feature>
<dbReference type="SMART" id="SM00490">
    <property type="entry name" value="HELICc"/>
    <property type="match status" value="1"/>
</dbReference>
<dbReference type="InterPro" id="IPR011545">
    <property type="entry name" value="DEAD/DEAH_box_helicase_dom"/>
</dbReference>
<sequence length="1608" mass="173659">MRADGPRTDQAAPGGAERAQVVDEQRSEGHPVDGHRSDEQHVPQDGRPARGDRPERRRADRDRGKERRPDRRSDAKQGDAQRARRAELRHAVVVPPITYPEQLPVSARRDEISAAIREHQVLIVAGETGSGKTTQLPKIMLELGRGRDGQIGHTQPRRIAARTVAERINEEISGPGVPLGDLVGYQVRFTDESSASTLVKVMTDGILLAQIQRDPMLRGYDTLIIDEAHERSLNIDFLLGYLTRLLPQRPDLKLVITSATIDSARFAAHFAGPPTPEHPDGVPAPVVEVTGRTFPVEIRYRPLRADDALPAGDGDEWDEDGPTAGGAGPDGGALTGRAYPKGRPAKGSSGKGKGPGRAQVEDRDPMQAICEAVDELTAEGPGDILVFFSGEREIRDAEDALRAHLGDRAADLRGPSAVEILPLYGRLSAAEQHRVFEQHGTRRVVLATNVAETSLTVPGIRYVIDPGTARISRYSKATKVQRLPIEPISQASANQRSGRCGRVADGIAIRLYSETDFESRPEYTEPEILRTSLASVILQMISVGVAATPDDIAQFPFVDPPDVRSVRDGVQLLTELGALAPTGGVLTETGRALAQLPMDPRLGRMIVEAGRRGVAREVMIIAAALSIQDPRERPVESRPQADQQHARFADPTSDFLSYLNLWQYLKDQQADLSGSAFRRLCRSEHLNYLRIREWQDVVTQLRELAKPLGIVVNPPRRREKAGSVGVALAAAQGGRPDGSGPAATASVDGSSSTATVPAAQAPAGPRRRTAPGAEQAVLASDTEGGPEKLRLDWDADRIHLSLLAGLLSQIGMQEATEVTPPAGNRGRKDSPARRPDRRARNEYLGARGARFAIFPGSGLAKRPPSWVMAGELVETSRLWGRDVARIQPEWAEELAGHLVRRTYSEPTWSTKQGAAMALERVLLYGVPIVAQRRVLYAKVDPEHARELFLRHALVDGEWTTHHEFFHENRRLLAEAEGLEARARRRGLVVDDDVLFAFYDERVPVDVVSARHFDTWWKTARRTQPDLLTFTRELLVSDEDAVSASDFPTTWPQGELELPLTYQFEPGTEADGVTAHVPLVLLARVRPEGFGWMVPGLLEELVTATIRSLPKPVRVQLVPAPDVARGVVGWFRENLASWHDTVRAADLAPSFHEAFAQAVRALRDVEVPPDAFDDEKLPPHLRMTFRVQSDRGVVLDESKDLVALQRRLAARTQDAVSSAVRTAVRDAMREAGAKAGGRAGGTGDGSGAAASGTTGAPEAGAAARGAAGTDAGAAGSAAAGTGTSGTVGTSTTAAGGDAAGVGVASAVPERTGLTTWPADLPDDTLPLTVETTGPGGLRVRGYPALVEEPSGTVGLRVLADAGAQVEAHRRGLRALLLRETSLATPRVTTRWTGTQALTLAASPYRSTDALVADVQRAAVDHLLAEHLAGRPATEVRTATAYAALRTLVRDRLEDTVHRVVADVVAALTAARELDADVRASSSLALLATLQDVREQAARLVFDGFVSATGVTRLVHLPRYLRAARRRLEKAAENPQRDADLAWQVHDLDEAWDQAVRRAAGSSSDPARDATLADVRWMLEELRVSLFAQQLGTPQPVSVKRIRTALASAA</sequence>
<dbReference type="InterPro" id="IPR011709">
    <property type="entry name" value="DEAD-box_helicase_OB_fold"/>
</dbReference>
<dbReference type="Pfam" id="PF21010">
    <property type="entry name" value="HA2_C"/>
    <property type="match status" value="1"/>
</dbReference>
<dbReference type="Pfam" id="PF00270">
    <property type="entry name" value="DEAD"/>
    <property type="match status" value="1"/>
</dbReference>
<dbReference type="RefSeq" id="WP_371861017.1">
    <property type="nucleotide sequence ID" value="NZ_BJLR01000011.1"/>
</dbReference>
<dbReference type="CDD" id="cd18791">
    <property type="entry name" value="SF2_C_RHA"/>
    <property type="match status" value="1"/>
</dbReference>
<evidence type="ECO:0000259" key="7">
    <source>
        <dbReference type="PROSITE" id="PS51194"/>
    </source>
</evidence>
<dbReference type="SUPFAM" id="SSF52540">
    <property type="entry name" value="P-loop containing nucleoside triphosphate hydrolases"/>
    <property type="match status" value="1"/>
</dbReference>
<evidence type="ECO:0000313" key="8">
    <source>
        <dbReference type="EMBL" id="GEA87098.1"/>
    </source>
</evidence>
<dbReference type="InterPro" id="IPR001650">
    <property type="entry name" value="Helicase_C-like"/>
</dbReference>
<feature type="compositionally biased region" description="Low complexity" evidence="5">
    <location>
        <begin position="1246"/>
        <end position="1262"/>
    </location>
</feature>
<evidence type="ECO:0000256" key="5">
    <source>
        <dbReference type="SAM" id="MobiDB-lite"/>
    </source>
</evidence>
<evidence type="ECO:0000313" key="9">
    <source>
        <dbReference type="Proteomes" id="UP000317046"/>
    </source>
</evidence>
<feature type="domain" description="Helicase C-terminal" evidence="7">
    <location>
        <begin position="368"/>
        <end position="544"/>
    </location>
</feature>
<comment type="caution">
    <text evidence="8">The sequence shown here is derived from an EMBL/GenBank/DDBJ whole genome shotgun (WGS) entry which is preliminary data.</text>
</comment>
<dbReference type="GO" id="GO:0005524">
    <property type="term" value="F:ATP binding"/>
    <property type="evidence" value="ECO:0007669"/>
    <property type="project" value="UniProtKB-KW"/>
</dbReference>
<dbReference type="FunFam" id="1.20.120.1080:FF:000005">
    <property type="entry name" value="ATP-dependent helicase HrpA"/>
    <property type="match status" value="1"/>
</dbReference>
<dbReference type="PROSITE" id="PS51192">
    <property type="entry name" value="HELICASE_ATP_BIND_1"/>
    <property type="match status" value="1"/>
</dbReference>
<dbReference type="GO" id="GO:0004386">
    <property type="term" value="F:helicase activity"/>
    <property type="evidence" value="ECO:0007669"/>
    <property type="project" value="UniProtKB-KW"/>
</dbReference>
<feature type="region of interest" description="Disordered" evidence="5">
    <location>
        <begin position="1"/>
        <end position="87"/>
    </location>
</feature>
<feature type="compositionally biased region" description="Basic and acidic residues" evidence="5">
    <location>
        <begin position="826"/>
        <end position="839"/>
    </location>
</feature>
<dbReference type="PROSITE" id="PS51194">
    <property type="entry name" value="HELICASE_CTER"/>
    <property type="match status" value="1"/>
</dbReference>
<dbReference type="Pfam" id="PF00271">
    <property type="entry name" value="Helicase_C"/>
    <property type="match status" value="1"/>
</dbReference>
<evidence type="ECO:0008006" key="10">
    <source>
        <dbReference type="Google" id="ProtNLM"/>
    </source>
</evidence>
<keyword evidence="4" id="KW-0067">ATP-binding</keyword>
<dbReference type="GO" id="GO:0016787">
    <property type="term" value="F:hydrolase activity"/>
    <property type="evidence" value="ECO:0007669"/>
    <property type="project" value="UniProtKB-KW"/>
</dbReference>
<evidence type="ECO:0000256" key="3">
    <source>
        <dbReference type="ARBA" id="ARBA00022806"/>
    </source>
</evidence>
<keyword evidence="2" id="KW-0378">Hydrolase</keyword>
<dbReference type="EMBL" id="BJLR01000011">
    <property type="protein sequence ID" value="GEA87098.1"/>
    <property type="molecule type" value="Genomic_DNA"/>
</dbReference>
<evidence type="ECO:0000256" key="2">
    <source>
        <dbReference type="ARBA" id="ARBA00022801"/>
    </source>
</evidence>
<evidence type="ECO:0000256" key="1">
    <source>
        <dbReference type="ARBA" id="ARBA00022741"/>
    </source>
</evidence>
<protein>
    <recommendedName>
        <fullName evidence="10">ATP-dependent helicase</fullName>
    </recommendedName>
</protein>
<dbReference type="InterPro" id="IPR024590">
    <property type="entry name" value="HrpA_C"/>
</dbReference>
<feature type="domain" description="Helicase ATP-binding" evidence="6">
    <location>
        <begin position="113"/>
        <end position="279"/>
    </location>
</feature>
<organism evidence="8 9">
    <name type="scientific">Cellulomonas cellasea</name>
    <dbReference type="NCBI Taxonomy" id="43670"/>
    <lineage>
        <taxon>Bacteria</taxon>
        <taxon>Bacillati</taxon>
        <taxon>Actinomycetota</taxon>
        <taxon>Actinomycetes</taxon>
        <taxon>Micrococcales</taxon>
        <taxon>Cellulomonadaceae</taxon>
        <taxon>Cellulomonas</taxon>
    </lineage>
</organism>
<dbReference type="InterPro" id="IPR007502">
    <property type="entry name" value="Helicase-assoc_dom"/>
</dbReference>
<feature type="compositionally biased region" description="Gly residues" evidence="5">
    <location>
        <begin position="323"/>
        <end position="334"/>
    </location>
</feature>
<dbReference type="InterPro" id="IPR003593">
    <property type="entry name" value="AAA+_ATPase"/>
</dbReference>
<name>A0A4Y3KW63_9CELL</name>
<dbReference type="InterPro" id="IPR027417">
    <property type="entry name" value="P-loop_NTPase"/>
</dbReference>
<feature type="compositionally biased region" description="Basic and acidic residues" evidence="5">
    <location>
        <begin position="20"/>
        <end position="87"/>
    </location>
</feature>
<dbReference type="GO" id="GO:0003723">
    <property type="term" value="F:RNA binding"/>
    <property type="evidence" value="ECO:0007669"/>
    <property type="project" value="TreeGrafter"/>
</dbReference>
<feature type="region of interest" description="Disordered" evidence="5">
    <location>
        <begin position="1230"/>
        <end position="1262"/>
    </location>
</feature>
<dbReference type="SMART" id="SM00382">
    <property type="entry name" value="AAA"/>
    <property type="match status" value="1"/>
</dbReference>
<dbReference type="Gene3D" id="1.20.120.1080">
    <property type="match status" value="1"/>
</dbReference>
<evidence type="ECO:0000256" key="4">
    <source>
        <dbReference type="ARBA" id="ARBA00022840"/>
    </source>
</evidence>
<keyword evidence="9" id="KW-1185">Reference proteome</keyword>
<feature type="region of interest" description="Disordered" evidence="5">
    <location>
        <begin position="814"/>
        <end position="839"/>
    </location>
</feature>
<feature type="compositionally biased region" description="Gly residues" evidence="5">
    <location>
        <begin position="1233"/>
        <end position="1245"/>
    </location>
</feature>
<reference evidence="8" key="1">
    <citation type="submission" date="2019-06" db="EMBL/GenBank/DDBJ databases">
        <title>Whole genome shotgun sequence of Cellulomonas cellasea NBRC 3753.</title>
        <authorList>
            <person name="Hosoyama A."/>
            <person name="Uohara A."/>
            <person name="Ohji S."/>
            <person name="Ichikawa N."/>
        </authorList>
    </citation>
    <scope>NUCLEOTIDE SEQUENCE [LARGE SCALE GENOMIC DNA]</scope>
    <source>
        <strain evidence="8">NBRC 3753</strain>
    </source>
</reference>
<keyword evidence="3" id="KW-0347">Helicase</keyword>
<dbReference type="SMART" id="SM00847">
    <property type="entry name" value="HA2"/>
    <property type="match status" value="1"/>
</dbReference>
<gene>
    <name evidence="8" type="ORF">CCE01nite_10470</name>
</gene>
<keyword evidence="1" id="KW-0547">Nucleotide-binding</keyword>
<dbReference type="Proteomes" id="UP000317046">
    <property type="component" value="Unassembled WGS sequence"/>
</dbReference>
<dbReference type="Pfam" id="PF11898">
    <property type="entry name" value="DUF3418"/>
    <property type="match status" value="1"/>
</dbReference>